<name>A0A9K3DNE6_HELAN</name>
<evidence type="ECO:0000313" key="2">
    <source>
        <dbReference type="Proteomes" id="UP000215914"/>
    </source>
</evidence>
<proteinExistence type="predicted"/>
<sequence length="78" mass="9166">MEGNHNDRRSQYVWDDESDAKQVHVYPAQVNRSRIRDGLDKTKAVAATGFKKIKQGSTVGFHWIKHKYQKTTHKQSYY</sequence>
<evidence type="ECO:0000313" key="1">
    <source>
        <dbReference type="EMBL" id="KAF5758535.1"/>
    </source>
</evidence>
<protein>
    <submittedName>
        <fullName evidence="1">Uncharacterized protein</fullName>
    </submittedName>
</protein>
<dbReference type="AlphaFoldDB" id="A0A9K3DNE6"/>
<reference evidence="1" key="1">
    <citation type="journal article" date="2017" name="Nature">
        <title>The sunflower genome provides insights into oil metabolism, flowering and Asterid evolution.</title>
        <authorList>
            <person name="Badouin H."/>
            <person name="Gouzy J."/>
            <person name="Grassa C.J."/>
            <person name="Murat F."/>
            <person name="Staton S.E."/>
            <person name="Cottret L."/>
            <person name="Lelandais-Briere C."/>
            <person name="Owens G.L."/>
            <person name="Carrere S."/>
            <person name="Mayjonade B."/>
            <person name="Legrand L."/>
            <person name="Gill N."/>
            <person name="Kane N.C."/>
            <person name="Bowers J.E."/>
            <person name="Hubner S."/>
            <person name="Bellec A."/>
            <person name="Berard A."/>
            <person name="Berges H."/>
            <person name="Blanchet N."/>
            <person name="Boniface M.C."/>
            <person name="Brunel D."/>
            <person name="Catrice O."/>
            <person name="Chaidir N."/>
            <person name="Claudel C."/>
            <person name="Donnadieu C."/>
            <person name="Faraut T."/>
            <person name="Fievet G."/>
            <person name="Helmstetter N."/>
            <person name="King M."/>
            <person name="Knapp S.J."/>
            <person name="Lai Z."/>
            <person name="Le Paslier M.C."/>
            <person name="Lippi Y."/>
            <person name="Lorenzon L."/>
            <person name="Mandel J.R."/>
            <person name="Marage G."/>
            <person name="Marchand G."/>
            <person name="Marquand E."/>
            <person name="Bret-Mestries E."/>
            <person name="Morien E."/>
            <person name="Nambeesan S."/>
            <person name="Nguyen T."/>
            <person name="Pegot-Espagnet P."/>
            <person name="Pouilly N."/>
            <person name="Raftis F."/>
            <person name="Sallet E."/>
            <person name="Schiex T."/>
            <person name="Thomas J."/>
            <person name="Vandecasteele C."/>
            <person name="Vares D."/>
            <person name="Vear F."/>
            <person name="Vautrin S."/>
            <person name="Crespi M."/>
            <person name="Mangin B."/>
            <person name="Burke J.M."/>
            <person name="Salse J."/>
            <person name="Munos S."/>
            <person name="Vincourt P."/>
            <person name="Rieseberg L.H."/>
            <person name="Langlade N.B."/>
        </authorList>
    </citation>
    <scope>NUCLEOTIDE SEQUENCE</scope>
    <source>
        <tissue evidence="1">Leaves</tissue>
    </source>
</reference>
<reference evidence="1" key="2">
    <citation type="submission" date="2020-06" db="EMBL/GenBank/DDBJ databases">
        <title>Helianthus annuus Genome sequencing and assembly Release 2.</title>
        <authorList>
            <person name="Gouzy J."/>
            <person name="Langlade N."/>
            <person name="Munos S."/>
        </authorList>
    </citation>
    <scope>NUCLEOTIDE SEQUENCE</scope>
    <source>
        <tissue evidence="1">Leaves</tissue>
    </source>
</reference>
<dbReference type="PANTHER" id="PTHR33386:SF5">
    <property type="entry name" value="OS02G0740600 PROTEIN"/>
    <property type="match status" value="1"/>
</dbReference>
<gene>
    <name evidence="1" type="ORF">HanXRQr2_Chr16g0730341</name>
</gene>
<comment type="caution">
    <text evidence="1">The sequence shown here is derived from an EMBL/GenBank/DDBJ whole genome shotgun (WGS) entry which is preliminary data.</text>
</comment>
<accession>A0A9K3DNE6</accession>
<dbReference type="EMBL" id="MNCJ02000331">
    <property type="protein sequence ID" value="KAF5758535.1"/>
    <property type="molecule type" value="Genomic_DNA"/>
</dbReference>
<dbReference type="PANTHER" id="PTHR33386">
    <property type="entry name" value="OS02G0740600 PROTEIN"/>
    <property type="match status" value="1"/>
</dbReference>
<dbReference type="Gramene" id="mRNA:HanXRQr2_Chr16g0730341">
    <property type="protein sequence ID" value="CDS:HanXRQr2_Chr16g0730341.1"/>
    <property type="gene ID" value="HanXRQr2_Chr16g0730341"/>
</dbReference>
<organism evidence="1 2">
    <name type="scientific">Helianthus annuus</name>
    <name type="common">Common sunflower</name>
    <dbReference type="NCBI Taxonomy" id="4232"/>
    <lineage>
        <taxon>Eukaryota</taxon>
        <taxon>Viridiplantae</taxon>
        <taxon>Streptophyta</taxon>
        <taxon>Embryophyta</taxon>
        <taxon>Tracheophyta</taxon>
        <taxon>Spermatophyta</taxon>
        <taxon>Magnoliopsida</taxon>
        <taxon>eudicotyledons</taxon>
        <taxon>Gunneridae</taxon>
        <taxon>Pentapetalae</taxon>
        <taxon>asterids</taxon>
        <taxon>campanulids</taxon>
        <taxon>Asterales</taxon>
        <taxon>Asteraceae</taxon>
        <taxon>Asteroideae</taxon>
        <taxon>Heliantheae alliance</taxon>
        <taxon>Heliantheae</taxon>
        <taxon>Helianthus</taxon>
    </lineage>
</organism>
<keyword evidence="2" id="KW-1185">Reference proteome</keyword>
<dbReference type="Proteomes" id="UP000215914">
    <property type="component" value="Unassembled WGS sequence"/>
</dbReference>